<feature type="domain" description="DUF4097" evidence="2">
    <location>
        <begin position="74"/>
        <end position="258"/>
    </location>
</feature>
<sequence length="270" mass="27313">MVIAAGDRADTTVRVGPADTSNSADTKAVERTEVDFTDGELLVRTPQLHGLKGLVGAVGSVAIRIELPAGSSLTATATHAALRAEGALGECRVETAGGRVELDRTGTLQAATSEGDLVVGHVAGGADIDGASGSIRIHRIDGGGAIQSASGALWIGHAAGELNLSTANGEILVDRADAGVSAVTADGSIRIGRLRQGKAELMTATGNVEVGIAEGSAAWIDAQSKTGSVRNSLAVHDGPGDFERTVEVRAHTHSGDVVVHRAGRPGTEQE</sequence>
<dbReference type="InterPro" id="IPR025164">
    <property type="entry name" value="Toastrack_DUF4097"/>
</dbReference>
<name>A0ABP9CVW7_9ACTN</name>
<dbReference type="Pfam" id="PF13349">
    <property type="entry name" value="DUF4097"/>
    <property type="match status" value="1"/>
</dbReference>
<organism evidence="3 4">
    <name type="scientific">Streptomyces ziwulingensis</name>
    <dbReference type="NCBI Taxonomy" id="1045501"/>
    <lineage>
        <taxon>Bacteria</taxon>
        <taxon>Bacillati</taxon>
        <taxon>Actinomycetota</taxon>
        <taxon>Actinomycetes</taxon>
        <taxon>Kitasatosporales</taxon>
        <taxon>Streptomycetaceae</taxon>
        <taxon>Streptomyces</taxon>
    </lineage>
</organism>
<protein>
    <submittedName>
        <fullName evidence="3">DUF4097 family beta strand repeat-containing protein</fullName>
    </submittedName>
</protein>
<keyword evidence="4" id="KW-1185">Reference proteome</keyword>
<evidence type="ECO:0000259" key="2">
    <source>
        <dbReference type="Pfam" id="PF13349"/>
    </source>
</evidence>
<evidence type="ECO:0000313" key="3">
    <source>
        <dbReference type="EMBL" id="GAA4818599.1"/>
    </source>
</evidence>
<dbReference type="EMBL" id="BAABIG010000072">
    <property type="protein sequence ID" value="GAA4818599.1"/>
    <property type="molecule type" value="Genomic_DNA"/>
</dbReference>
<gene>
    <name evidence="3" type="ORF">GCM10023220_59220</name>
</gene>
<dbReference type="Proteomes" id="UP001501265">
    <property type="component" value="Unassembled WGS sequence"/>
</dbReference>
<accession>A0ABP9CVW7</accession>
<comment type="caution">
    <text evidence="3">The sequence shown here is derived from an EMBL/GenBank/DDBJ whole genome shotgun (WGS) entry which is preliminary data.</text>
</comment>
<evidence type="ECO:0000313" key="4">
    <source>
        <dbReference type="Proteomes" id="UP001501265"/>
    </source>
</evidence>
<proteinExistence type="predicted"/>
<reference evidence="4" key="1">
    <citation type="journal article" date="2019" name="Int. J. Syst. Evol. Microbiol.">
        <title>The Global Catalogue of Microorganisms (GCM) 10K type strain sequencing project: providing services to taxonomists for standard genome sequencing and annotation.</title>
        <authorList>
            <consortium name="The Broad Institute Genomics Platform"/>
            <consortium name="The Broad Institute Genome Sequencing Center for Infectious Disease"/>
            <person name="Wu L."/>
            <person name="Ma J."/>
        </authorList>
    </citation>
    <scope>NUCLEOTIDE SEQUENCE [LARGE SCALE GENOMIC DNA]</scope>
    <source>
        <strain evidence="4">JCM 18081</strain>
    </source>
</reference>
<evidence type="ECO:0000256" key="1">
    <source>
        <dbReference type="SAM" id="MobiDB-lite"/>
    </source>
</evidence>
<feature type="region of interest" description="Disordered" evidence="1">
    <location>
        <begin position="1"/>
        <end position="26"/>
    </location>
</feature>